<comment type="function">
    <text evidence="6">Required for the export of mRNAs containing poly(A) tails from the nucleus into the cytoplasm.</text>
</comment>
<dbReference type="InterPro" id="IPR041367">
    <property type="entry name" value="Znf-CCCH_4"/>
</dbReference>
<dbReference type="Proteomes" id="UP001642540">
    <property type="component" value="Unassembled WGS sequence"/>
</dbReference>
<evidence type="ECO:0000256" key="7">
    <source>
        <dbReference type="ARBA" id="ARBA00039886"/>
    </source>
</evidence>
<keyword evidence="13" id="KW-1185">Reference proteome</keyword>
<organism evidence="12 13">
    <name type="scientific">Orchesella dallaii</name>
    <dbReference type="NCBI Taxonomy" id="48710"/>
    <lineage>
        <taxon>Eukaryota</taxon>
        <taxon>Metazoa</taxon>
        <taxon>Ecdysozoa</taxon>
        <taxon>Arthropoda</taxon>
        <taxon>Hexapoda</taxon>
        <taxon>Collembola</taxon>
        <taxon>Entomobryomorpha</taxon>
        <taxon>Entomobryoidea</taxon>
        <taxon>Orchesellidae</taxon>
        <taxon>Orchesellinae</taxon>
        <taxon>Orchesella</taxon>
    </lineage>
</organism>
<proteinExistence type="predicted"/>
<dbReference type="EMBL" id="CAXLJM020000160">
    <property type="protein sequence ID" value="CAL8143876.1"/>
    <property type="molecule type" value="Genomic_DNA"/>
</dbReference>
<dbReference type="PANTHER" id="PTHR46527">
    <property type="entry name" value="NUCLEOPORIN-LIKE PROTEIN 2"/>
    <property type="match status" value="1"/>
</dbReference>
<dbReference type="Pfam" id="PF18044">
    <property type="entry name" value="zf-CCCH_4"/>
    <property type="match status" value="1"/>
</dbReference>
<feature type="compositionally biased region" description="Low complexity" evidence="10">
    <location>
        <begin position="326"/>
        <end position="351"/>
    </location>
</feature>
<dbReference type="SUPFAM" id="SSF90229">
    <property type="entry name" value="CCCH zinc finger"/>
    <property type="match status" value="1"/>
</dbReference>
<comment type="subcellular location">
    <subcellularLocation>
        <location evidence="1">Nucleus membrane</location>
        <topology evidence="1">Peripheral membrane protein</topology>
        <orientation evidence="1">Cytoplasmic side</orientation>
    </subcellularLocation>
</comment>
<dbReference type="Gene3D" id="4.10.1000.10">
    <property type="entry name" value="Zinc finger, CCCH-type"/>
    <property type="match status" value="1"/>
</dbReference>
<dbReference type="SMART" id="SM00356">
    <property type="entry name" value="ZnF_C3H1"/>
    <property type="match status" value="1"/>
</dbReference>
<evidence type="ECO:0000313" key="12">
    <source>
        <dbReference type="EMBL" id="CAL8143876.1"/>
    </source>
</evidence>
<evidence type="ECO:0000256" key="1">
    <source>
        <dbReference type="ARBA" id="ARBA00004335"/>
    </source>
</evidence>
<feature type="compositionally biased region" description="Polar residues" evidence="10">
    <location>
        <begin position="397"/>
        <end position="410"/>
    </location>
</feature>
<keyword evidence="5" id="KW-0539">Nucleus</keyword>
<protein>
    <recommendedName>
        <fullName evidence="7">Nucleoporin NUP42</fullName>
    </recommendedName>
    <alternativeName>
        <fullName evidence="8">Nucleoporin-like protein 2</fullName>
    </alternativeName>
</protein>
<feature type="region of interest" description="Disordered" evidence="10">
    <location>
        <begin position="198"/>
        <end position="218"/>
    </location>
</feature>
<evidence type="ECO:0000256" key="2">
    <source>
        <dbReference type="ARBA" id="ARBA00022723"/>
    </source>
</evidence>
<feature type="compositionally biased region" description="Low complexity" evidence="10">
    <location>
        <begin position="198"/>
        <end position="214"/>
    </location>
</feature>
<dbReference type="PROSITE" id="PS50103">
    <property type="entry name" value="ZF_C3H1"/>
    <property type="match status" value="1"/>
</dbReference>
<comment type="caution">
    <text evidence="12">The sequence shown here is derived from an EMBL/GenBank/DDBJ whole genome shotgun (WGS) entry which is preliminary data.</text>
</comment>
<name>A0ABP1S5R7_9HEXA</name>
<accession>A0ABP1S5R7</accession>
<evidence type="ECO:0000259" key="11">
    <source>
        <dbReference type="PROSITE" id="PS50103"/>
    </source>
</evidence>
<feature type="zinc finger region" description="C3H1-type" evidence="9">
    <location>
        <begin position="1"/>
        <end position="27"/>
    </location>
</feature>
<keyword evidence="4 9" id="KW-0862">Zinc</keyword>
<dbReference type="PANTHER" id="PTHR46527:SF1">
    <property type="entry name" value="NUCLEOPORIN NUP42"/>
    <property type="match status" value="1"/>
</dbReference>
<feature type="region of interest" description="Disordered" evidence="10">
    <location>
        <begin position="326"/>
        <end position="410"/>
    </location>
</feature>
<evidence type="ECO:0000256" key="8">
    <source>
        <dbReference type="ARBA" id="ARBA00042384"/>
    </source>
</evidence>
<dbReference type="InterPro" id="IPR051767">
    <property type="entry name" value="Nucleoporin_NUP42"/>
</dbReference>
<keyword evidence="3 9" id="KW-0863">Zinc-finger</keyword>
<evidence type="ECO:0000256" key="10">
    <source>
        <dbReference type="SAM" id="MobiDB-lite"/>
    </source>
</evidence>
<sequence length="454" mass="48729">MSMVPCKFYASGNCRYGNNCRFYHEPRNNQQTAFFGNRTLAPATFQPQGVAPNQSVLNLSSKTNSNLDIIIEQVKKDMQEWQACKIWPYSCYGPVGNKGSVPGFEDLSPEEFRLAYMQSGNNVPPEVIQRFQQINQLRVNYQQSTLENRTLIERIVKADSALSAAQTVFGGTQTSQTQAAGIFGGSANQQSTGLFGNSSTFGQPQQPPSSSIFGGSFGGNTAVQPSSGGLFQTPAAAPAAGLFVAQNQSQPAFGVVAPQQSSVFQQPQQQQTGLFQQQPAVPQQTTTPFLQQQPALVGNQPIVGNIFQQQPAIVAPGVQGSFFQQPQTQVPQQQPAPGLFQQPQQPQQTQPGSFNPNQQAGSTFQAPTSNIFGGATQQAPTTAPGANIFGGSPAAFPQSQGGIQQQPNPTSLATQKFVYSDESELTPEELEAFKSQEFSIDSLPLKPPPQSLCI</sequence>
<dbReference type="InterPro" id="IPR000571">
    <property type="entry name" value="Znf_CCCH"/>
</dbReference>
<feature type="compositionally biased region" description="Polar residues" evidence="10">
    <location>
        <begin position="352"/>
        <end position="371"/>
    </location>
</feature>
<gene>
    <name evidence="12" type="ORF">ODALV1_LOCUS29978</name>
</gene>
<feature type="domain" description="C3H1-type" evidence="11">
    <location>
        <begin position="1"/>
        <end position="27"/>
    </location>
</feature>
<evidence type="ECO:0000256" key="6">
    <source>
        <dbReference type="ARBA" id="ARBA00037262"/>
    </source>
</evidence>
<evidence type="ECO:0000313" key="13">
    <source>
        <dbReference type="Proteomes" id="UP001642540"/>
    </source>
</evidence>
<feature type="compositionally biased region" description="Low complexity" evidence="10">
    <location>
        <begin position="373"/>
        <end position="386"/>
    </location>
</feature>
<evidence type="ECO:0000256" key="3">
    <source>
        <dbReference type="ARBA" id="ARBA00022771"/>
    </source>
</evidence>
<reference evidence="12 13" key="1">
    <citation type="submission" date="2024-08" db="EMBL/GenBank/DDBJ databases">
        <authorList>
            <person name="Cucini C."/>
            <person name="Frati F."/>
        </authorList>
    </citation>
    <scope>NUCLEOTIDE SEQUENCE [LARGE SCALE GENOMIC DNA]</scope>
</reference>
<evidence type="ECO:0000256" key="4">
    <source>
        <dbReference type="ARBA" id="ARBA00022833"/>
    </source>
</evidence>
<evidence type="ECO:0000256" key="9">
    <source>
        <dbReference type="PROSITE-ProRule" id="PRU00723"/>
    </source>
</evidence>
<evidence type="ECO:0000256" key="5">
    <source>
        <dbReference type="ARBA" id="ARBA00023242"/>
    </source>
</evidence>
<dbReference type="InterPro" id="IPR036855">
    <property type="entry name" value="Znf_CCCH_sf"/>
</dbReference>
<keyword evidence="2 9" id="KW-0479">Metal-binding</keyword>